<reference evidence="1 2" key="1">
    <citation type="journal article" date="2019" name="Sci. Rep.">
        <title>Orb-weaving spider Araneus ventricosus genome elucidates the spidroin gene catalogue.</title>
        <authorList>
            <person name="Kono N."/>
            <person name="Nakamura H."/>
            <person name="Ohtoshi R."/>
            <person name="Moran D.A.P."/>
            <person name="Shinohara A."/>
            <person name="Yoshida Y."/>
            <person name="Fujiwara M."/>
            <person name="Mori M."/>
            <person name="Tomita M."/>
            <person name="Arakawa K."/>
        </authorList>
    </citation>
    <scope>NUCLEOTIDE SEQUENCE [LARGE SCALE GENOMIC DNA]</scope>
</reference>
<proteinExistence type="predicted"/>
<keyword evidence="2" id="KW-1185">Reference proteome</keyword>
<dbReference type="EMBL" id="BGPR01022065">
    <property type="protein sequence ID" value="GBN87970.1"/>
    <property type="molecule type" value="Genomic_DNA"/>
</dbReference>
<name>A0A4Y2SKY0_ARAVE</name>
<comment type="caution">
    <text evidence="1">The sequence shown here is derived from an EMBL/GenBank/DDBJ whole genome shotgun (WGS) entry which is preliminary data.</text>
</comment>
<dbReference type="OrthoDB" id="412781at2759"/>
<evidence type="ECO:0000313" key="1">
    <source>
        <dbReference type="EMBL" id="GBN87970.1"/>
    </source>
</evidence>
<evidence type="ECO:0000313" key="2">
    <source>
        <dbReference type="Proteomes" id="UP000499080"/>
    </source>
</evidence>
<dbReference type="Proteomes" id="UP000499080">
    <property type="component" value="Unassembled WGS sequence"/>
</dbReference>
<gene>
    <name evidence="1" type="ORF">AVEN_200621_1</name>
</gene>
<dbReference type="AlphaFoldDB" id="A0A4Y2SKY0"/>
<sequence length="90" mass="10117">MEMESVSEAEALVAKFPNSSKAWVDGALSYLHYGGINKARVFTEGHQNDKFKEIGCKGRSLLERSLQCVPPKEHPDMLKTFENLEQKYGA</sequence>
<protein>
    <submittedName>
        <fullName evidence="1">Uncharacterized protein</fullName>
    </submittedName>
</protein>
<organism evidence="1 2">
    <name type="scientific">Araneus ventricosus</name>
    <name type="common">Orbweaver spider</name>
    <name type="synonym">Epeira ventricosa</name>
    <dbReference type="NCBI Taxonomy" id="182803"/>
    <lineage>
        <taxon>Eukaryota</taxon>
        <taxon>Metazoa</taxon>
        <taxon>Ecdysozoa</taxon>
        <taxon>Arthropoda</taxon>
        <taxon>Chelicerata</taxon>
        <taxon>Arachnida</taxon>
        <taxon>Araneae</taxon>
        <taxon>Araneomorphae</taxon>
        <taxon>Entelegynae</taxon>
        <taxon>Araneoidea</taxon>
        <taxon>Araneidae</taxon>
        <taxon>Araneus</taxon>
    </lineage>
</organism>
<accession>A0A4Y2SKY0</accession>